<accession>A0A2R6RQA8</accession>
<comment type="caution">
    <text evidence="1">The sequence shown here is derived from an EMBL/GenBank/DDBJ whole genome shotgun (WGS) entry which is preliminary data.</text>
</comment>
<dbReference type="Proteomes" id="UP000186601">
    <property type="component" value="Unassembled WGS sequence"/>
</dbReference>
<dbReference type="AlphaFoldDB" id="A0A2R6RQA8"/>
<proteinExistence type="predicted"/>
<gene>
    <name evidence="1" type="ORF">PHLCEN_2v2014</name>
</gene>
<protein>
    <submittedName>
        <fullName evidence="1">Uncharacterized protein</fullName>
    </submittedName>
</protein>
<keyword evidence="2" id="KW-1185">Reference proteome</keyword>
<sequence length="227" mass="25374">MGACLLECQRYGHELGVRTSEGNAKSGGYKIGGVSALGNHIALYRHIHRITFEEGSPLYHWDIEKLDRQDDDKARTKMHKGFLLEKSSAYPKARAVRYNHTYMDSCGMDLQVLGRYPTSKEISNIACVAFEEAEALVALLGLVPAQLHRDDPMFVSLPGFDSLLHDGFSTDDKPEEYDDNDPDCAAKLQSLLQEDHWHRGLSDNDDEKLTSLSLAAMSLTIDEMLTV</sequence>
<evidence type="ECO:0000313" key="1">
    <source>
        <dbReference type="EMBL" id="PSS32218.1"/>
    </source>
</evidence>
<reference evidence="1 2" key="1">
    <citation type="submission" date="2018-02" db="EMBL/GenBank/DDBJ databases">
        <title>Genome sequence of the basidiomycete white-rot fungus Phlebia centrifuga.</title>
        <authorList>
            <person name="Granchi Z."/>
            <person name="Peng M."/>
            <person name="de Vries R.P."/>
            <person name="Hilden K."/>
            <person name="Makela M.R."/>
            <person name="Grigoriev I."/>
            <person name="Riley R."/>
        </authorList>
    </citation>
    <scope>NUCLEOTIDE SEQUENCE [LARGE SCALE GENOMIC DNA]</scope>
    <source>
        <strain evidence="1 2">FBCC195</strain>
    </source>
</reference>
<organism evidence="1 2">
    <name type="scientific">Hermanssonia centrifuga</name>
    <dbReference type="NCBI Taxonomy" id="98765"/>
    <lineage>
        <taxon>Eukaryota</taxon>
        <taxon>Fungi</taxon>
        <taxon>Dikarya</taxon>
        <taxon>Basidiomycota</taxon>
        <taxon>Agaricomycotina</taxon>
        <taxon>Agaricomycetes</taxon>
        <taxon>Polyporales</taxon>
        <taxon>Meruliaceae</taxon>
        <taxon>Hermanssonia</taxon>
    </lineage>
</organism>
<name>A0A2R6RQA8_9APHY</name>
<evidence type="ECO:0000313" key="2">
    <source>
        <dbReference type="Proteomes" id="UP000186601"/>
    </source>
</evidence>
<dbReference type="EMBL" id="MLYV02000183">
    <property type="protein sequence ID" value="PSS32218.1"/>
    <property type="molecule type" value="Genomic_DNA"/>
</dbReference>
<dbReference type="OrthoDB" id="3268677at2759"/>